<organism evidence="1 2">
    <name type="scientific">Panthera leo</name>
    <name type="common">Lion</name>
    <dbReference type="NCBI Taxonomy" id="9689"/>
    <lineage>
        <taxon>Eukaryota</taxon>
        <taxon>Metazoa</taxon>
        <taxon>Chordata</taxon>
        <taxon>Craniata</taxon>
        <taxon>Vertebrata</taxon>
        <taxon>Euteleostomi</taxon>
        <taxon>Mammalia</taxon>
        <taxon>Eutheria</taxon>
        <taxon>Laurasiatheria</taxon>
        <taxon>Carnivora</taxon>
        <taxon>Feliformia</taxon>
        <taxon>Felidae</taxon>
        <taxon>Pantherinae</taxon>
        <taxon>Panthera</taxon>
    </lineage>
</organism>
<dbReference type="AlphaFoldDB" id="A0A8C8XQS4"/>
<reference evidence="1" key="2">
    <citation type="submission" date="2025-09" db="UniProtKB">
        <authorList>
            <consortium name="Ensembl"/>
        </authorList>
    </citation>
    <scope>IDENTIFICATION</scope>
</reference>
<dbReference type="Proteomes" id="UP000694399">
    <property type="component" value="Unassembled WGS sequence"/>
</dbReference>
<evidence type="ECO:0000313" key="1">
    <source>
        <dbReference type="Ensembl" id="ENSPLOP00000021397.1"/>
    </source>
</evidence>
<sequence>MAASLRRLSFTAFSSSSADPDDEGVRGTCEDASRCKRCLPGAGLGAGVPGAWGLGGRWACDPSVSGTSWCAGRYPSISGDPGFTPVKCTEQRFIYLTGNSLTSAVCQAWGERDWESGPKPGTRGLVAFVRLKSSWETDCTSQTVKQIILVLRT</sequence>
<protein>
    <submittedName>
        <fullName evidence="1">Uncharacterized protein</fullName>
    </submittedName>
</protein>
<name>A0A8C8XQS4_PANLE</name>
<dbReference type="Ensembl" id="ENSPLOT00000023642.1">
    <property type="protein sequence ID" value="ENSPLOP00000021397.1"/>
    <property type="gene ID" value="ENSPLOG00000015694.1"/>
</dbReference>
<evidence type="ECO:0000313" key="2">
    <source>
        <dbReference type="Proteomes" id="UP000694399"/>
    </source>
</evidence>
<proteinExistence type="predicted"/>
<keyword evidence="2" id="KW-1185">Reference proteome</keyword>
<accession>A0A8C8XQS4</accession>
<reference evidence="1" key="1">
    <citation type="submission" date="2025-08" db="UniProtKB">
        <authorList>
            <consortium name="Ensembl"/>
        </authorList>
    </citation>
    <scope>IDENTIFICATION</scope>
</reference>